<dbReference type="GO" id="GO:0000976">
    <property type="term" value="F:transcription cis-regulatory region binding"/>
    <property type="evidence" value="ECO:0007669"/>
    <property type="project" value="TreeGrafter"/>
</dbReference>
<name>A0A0C3E1U4_OIDMZ</name>
<evidence type="ECO:0000256" key="2">
    <source>
        <dbReference type="ARBA" id="ARBA00023242"/>
    </source>
</evidence>
<dbReference type="PANTHER" id="PTHR37534:SF10">
    <property type="entry name" value="ZN(II)2CYS6 TRANSCRIPTION FACTOR (EUROFUNG)"/>
    <property type="match status" value="1"/>
</dbReference>
<dbReference type="HOGENOM" id="CLU_012945_0_0_1"/>
<dbReference type="GO" id="GO:0045944">
    <property type="term" value="P:positive regulation of transcription by RNA polymerase II"/>
    <property type="evidence" value="ECO:0007669"/>
    <property type="project" value="TreeGrafter"/>
</dbReference>
<keyword evidence="5" id="KW-1185">Reference proteome</keyword>
<proteinExistence type="predicted"/>
<feature type="region of interest" description="Disordered" evidence="3">
    <location>
        <begin position="1"/>
        <end position="133"/>
    </location>
</feature>
<feature type="compositionally biased region" description="Polar residues" evidence="3">
    <location>
        <begin position="118"/>
        <end position="133"/>
    </location>
</feature>
<sequence>GCRKGGRDCVYPEPTAKHGGHSSSKAATQVVTTQSNIGSSSDEYDDEIDLEYHHLESVTDGGEGHGTASASGSQRGSISQPLSDRKSTTRHSSEGSSFIPDKATPPTPSTEGSVGYPSYQTSSSSRLKQKASASSWATPDSTANNWSHLPPDLQFYLNYFHTNVSHLHYSMKIDASDFLKTLFIEIALSNEALLYGVVGFSAFQRTLQNAEGKIEDFLQYYNQAVTLLLKSLRNGEQRTVGTILAILQLATIEEFLGDWVNLLGHQKAACEIITELYTPQTIMDTGMTRLILGWYIRFDAFASLMSGFEMVLDRKWLSYAQDYFYQQSLREPGHLVWKIEYVFAQLRLIAKDMSTIFAKNRKGEIAHDQFVKENGALWDRLMSWKSQIDPALEDHRYLITDFTNAPALDPDDIVNPYTPGVIYSGPLWPMNLAAYESCQLLEAVELWPGSPPGTMLVLQASLGISCLFLPRDQKHSMWARRKLAKVEAHGYIYPYTFRIKMADLFQDQSCMHWWLPNDEGYTPAIRSIRKFAQERTSPATDKKDLREMKQIFSSLKLDSGPFPNEPKAGPTEATQTNAEPNQGRSLDGNEPSWYNLQR</sequence>
<evidence type="ECO:0000256" key="1">
    <source>
        <dbReference type="ARBA" id="ARBA00004123"/>
    </source>
</evidence>
<feature type="compositionally biased region" description="Polar residues" evidence="3">
    <location>
        <begin position="572"/>
        <end position="584"/>
    </location>
</feature>
<gene>
    <name evidence="4" type="ORF">OIDMADRAFT_108026</name>
</gene>
<dbReference type="InterPro" id="IPR021858">
    <property type="entry name" value="Fun_TF"/>
</dbReference>
<dbReference type="GO" id="GO:0005634">
    <property type="term" value="C:nucleus"/>
    <property type="evidence" value="ECO:0007669"/>
    <property type="project" value="UniProtKB-SubCell"/>
</dbReference>
<dbReference type="GO" id="GO:0003700">
    <property type="term" value="F:DNA-binding transcription factor activity"/>
    <property type="evidence" value="ECO:0007669"/>
    <property type="project" value="TreeGrafter"/>
</dbReference>
<dbReference type="PANTHER" id="PTHR37534">
    <property type="entry name" value="TRANSCRIPTIONAL ACTIVATOR PROTEIN UGA3"/>
    <property type="match status" value="1"/>
</dbReference>
<dbReference type="STRING" id="913774.A0A0C3E1U4"/>
<feature type="non-terminal residue" evidence="4">
    <location>
        <position position="1"/>
    </location>
</feature>
<evidence type="ECO:0008006" key="6">
    <source>
        <dbReference type="Google" id="ProtNLM"/>
    </source>
</evidence>
<evidence type="ECO:0000256" key="3">
    <source>
        <dbReference type="SAM" id="MobiDB-lite"/>
    </source>
</evidence>
<feature type="compositionally biased region" description="Polar residues" evidence="3">
    <location>
        <begin position="21"/>
        <end position="41"/>
    </location>
</feature>
<comment type="subcellular location">
    <subcellularLocation>
        <location evidence="1">Nucleus</location>
    </subcellularLocation>
</comment>
<feature type="compositionally biased region" description="Polar residues" evidence="3">
    <location>
        <begin position="68"/>
        <end position="82"/>
    </location>
</feature>
<evidence type="ECO:0000313" key="4">
    <source>
        <dbReference type="EMBL" id="KIN08283.1"/>
    </source>
</evidence>
<dbReference type="EMBL" id="KN832870">
    <property type="protein sequence ID" value="KIN08283.1"/>
    <property type="molecule type" value="Genomic_DNA"/>
</dbReference>
<reference evidence="5" key="2">
    <citation type="submission" date="2015-01" db="EMBL/GenBank/DDBJ databases">
        <title>Evolutionary Origins and Diversification of the Mycorrhizal Mutualists.</title>
        <authorList>
            <consortium name="DOE Joint Genome Institute"/>
            <consortium name="Mycorrhizal Genomics Consortium"/>
            <person name="Kohler A."/>
            <person name="Kuo A."/>
            <person name="Nagy L.G."/>
            <person name="Floudas D."/>
            <person name="Copeland A."/>
            <person name="Barry K.W."/>
            <person name="Cichocki N."/>
            <person name="Veneault-Fourrey C."/>
            <person name="LaButti K."/>
            <person name="Lindquist E.A."/>
            <person name="Lipzen A."/>
            <person name="Lundell T."/>
            <person name="Morin E."/>
            <person name="Murat C."/>
            <person name="Riley R."/>
            <person name="Ohm R."/>
            <person name="Sun H."/>
            <person name="Tunlid A."/>
            <person name="Henrissat B."/>
            <person name="Grigoriev I.V."/>
            <person name="Hibbett D.S."/>
            <person name="Martin F."/>
        </authorList>
    </citation>
    <scope>NUCLEOTIDE SEQUENCE [LARGE SCALE GENOMIC DNA]</scope>
    <source>
        <strain evidence="5">Zn</strain>
    </source>
</reference>
<protein>
    <recommendedName>
        <fullName evidence="6">C6 finger domain protein</fullName>
    </recommendedName>
</protein>
<feature type="region of interest" description="Disordered" evidence="3">
    <location>
        <begin position="554"/>
        <end position="598"/>
    </location>
</feature>
<dbReference type="OrthoDB" id="5278208at2759"/>
<dbReference type="Pfam" id="PF11951">
    <property type="entry name" value="Fungal_trans_2"/>
    <property type="match status" value="1"/>
</dbReference>
<keyword evidence="2" id="KW-0539">Nucleus</keyword>
<organism evidence="4 5">
    <name type="scientific">Oidiodendron maius (strain Zn)</name>
    <dbReference type="NCBI Taxonomy" id="913774"/>
    <lineage>
        <taxon>Eukaryota</taxon>
        <taxon>Fungi</taxon>
        <taxon>Dikarya</taxon>
        <taxon>Ascomycota</taxon>
        <taxon>Pezizomycotina</taxon>
        <taxon>Leotiomycetes</taxon>
        <taxon>Leotiomycetes incertae sedis</taxon>
        <taxon>Myxotrichaceae</taxon>
        <taxon>Oidiodendron</taxon>
    </lineage>
</organism>
<dbReference type="AlphaFoldDB" id="A0A0C3E1U4"/>
<dbReference type="Proteomes" id="UP000054321">
    <property type="component" value="Unassembled WGS sequence"/>
</dbReference>
<evidence type="ECO:0000313" key="5">
    <source>
        <dbReference type="Proteomes" id="UP000054321"/>
    </source>
</evidence>
<feature type="compositionally biased region" description="Basic and acidic residues" evidence="3">
    <location>
        <begin position="83"/>
        <end position="93"/>
    </location>
</feature>
<accession>A0A0C3E1U4</accession>
<reference evidence="4 5" key="1">
    <citation type="submission" date="2014-04" db="EMBL/GenBank/DDBJ databases">
        <authorList>
            <consortium name="DOE Joint Genome Institute"/>
            <person name="Kuo A."/>
            <person name="Martino E."/>
            <person name="Perotto S."/>
            <person name="Kohler A."/>
            <person name="Nagy L.G."/>
            <person name="Floudas D."/>
            <person name="Copeland A."/>
            <person name="Barry K.W."/>
            <person name="Cichocki N."/>
            <person name="Veneault-Fourrey C."/>
            <person name="LaButti K."/>
            <person name="Lindquist E.A."/>
            <person name="Lipzen A."/>
            <person name="Lundell T."/>
            <person name="Morin E."/>
            <person name="Murat C."/>
            <person name="Sun H."/>
            <person name="Tunlid A."/>
            <person name="Henrissat B."/>
            <person name="Grigoriev I.V."/>
            <person name="Hibbett D.S."/>
            <person name="Martin F."/>
            <person name="Nordberg H.P."/>
            <person name="Cantor M.N."/>
            <person name="Hua S.X."/>
        </authorList>
    </citation>
    <scope>NUCLEOTIDE SEQUENCE [LARGE SCALE GENOMIC DNA]</scope>
    <source>
        <strain evidence="4 5">Zn</strain>
    </source>
</reference>
<dbReference type="InParanoid" id="A0A0C3E1U4"/>